<evidence type="ECO:0000256" key="5">
    <source>
        <dbReference type="ARBA" id="ARBA00023295"/>
    </source>
</evidence>
<dbReference type="InterPro" id="IPR036962">
    <property type="entry name" value="Glyco_hydro_3_N_sf"/>
</dbReference>
<dbReference type="InterPro" id="IPR017853">
    <property type="entry name" value="GH"/>
</dbReference>
<dbReference type="GO" id="GO:0004563">
    <property type="term" value="F:beta-N-acetylhexosaminidase activity"/>
    <property type="evidence" value="ECO:0007669"/>
    <property type="project" value="UniProtKB-EC"/>
</dbReference>
<dbReference type="GO" id="GO:0005975">
    <property type="term" value="P:carbohydrate metabolic process"/>
    <property type="evidence" value="ECO:0007669"/>
    <property type="project" value="InterPro"/>
</dbReference>
<evidence type="ECO:0000256" key="4">
    <source>
        <dbReference type="ARBA" id="ARBA00022801"/>
    </source>
</evidence>
<dbReference type="PANTHER" id="PTHR30480:SF13">
    <property type="entry name" value="BETA-HEXOSAMINIDASE"/>
    <property type="match status" value="1"/>
</dbReference>
<dbReference type="Gene3D" id="3.40.50.1700">
    <property type="entry name" value="Glycoside hydrolase family 3 C-terminal domain"/>
    <property type="match status" value="1"/>
</dbReference>
<dbReference type="Proteomes" id="UP000509302">
    <property type="component" value="Chromosome"/>
</dbReference>
<accession>A0A7H9AKU3</accession>
<protein>
    <recommendedName>
        <fullName evidence="3">beta-N-acetylhexosaminidase</fullName>
        <ecNumber evidence="3">3.2.1.52</ecNumber>
    </recommendedName>
</protein>
<evidence type="ECO:0000256" key="3">
    <source>
        <dbReference type="ARBA" id="ARBA00012663"/>
    </source>
</evidence>
<dbReference type="PROSITE" id="PS00775">
    <property type="entry name" value="GLYCOSYL_HYDROL_F3"/>
    <property type="match status" value="1"/>
</dbReference>
<keyword evidence="8" id="KW-1185">Reference proteome</keyword>
<keyword evidence="4 7" id="KW-0378">Hydrolase</keyword>
<dbReference type="InterPro" id="IPR036881">
    <property type="entry name" value="Glyco_hydro_3_C_sf"/>
</dbReference>
<dbReference type="PANTHER" id="PTHR30480">
    <property type="entry name" value="BETA-HEXOSAMINIDASE-RELATED"/>
    <property type="match status" value="1"/>
</dbReference>
<dbReference type="Gene3D" id="3.20.20.300">
    <property type="entry name" value="Glycoside hydrolase, family 3, N-terminal domain"/>
    <property type="match status" value="1"/>
</dbReference>
<evidence type="ECO:0000256" key="1">
    <source>
        <dbReference type="ARBA" id="ARBA00001231"/>
    </source>
</evidence>
<evidence type="ECO:0000313" key="8">
    <source>
        <dbReference type="Proteomes" id="UP000509302"/>
    </source>
</evidence>
<dbReference type="GO" id="GO:0009254">
    <property type="term" value="P:peptidoglycan turnover"/>
    <property type="evidence" value="ECO:0007669"/>
    <property type="project" value="TreeGrafter"/>
</dbReference>
<evidence type="ECO:0000259" key="6">
    <source>
        <dbReference type="Pfam" id="PF00933"/>
    </source>
</evidence>
<comment type="catalytic activity">
    <reaction evidence="1">
        <text>Hydrolysis of terminal non-reducing N-acetyl-D-hexosamine residues in N-acetyl-beta-D-hexosaminides.</text>
        <dbReference type="EC" id="3.2.1.52"/>
    </reaction>
</comment>
<comment type="similarity">
    <text evidence="2">Belongs to the glycosyl hydrolase 3 family.</text>
</comment>
<dbReference type="InterPro" id="IPR019800">
    <property type="entry name" value="Glyco_hydro_3_AS"/>
</dbReference>
<gene>
    <name evidence="7" type="ORF">HYG79_01475</name>
</gene>
<dbReference type="AlphaFoldDB" id="A0A7H9AKU3"/>
<dbReference type="SUPFAM" id="SSF51445">
    <property type="entry name" value="(Trans)glycosidases"/>
    <property type="match status" value="1"/>
</dbReference>
<evidence type="ECO:0000256" key="2">
    <source>
        <dbReference type="ARBA" id="ARBA00005336"/>
    </source>
</evidence>
<dbReference type="EMBL" id="CP058595">
    <property type="protein sequence ID" value="QLG44070.1"/>
    <property type="molecule type" value="Genomic_DNA"/>
</dbReference>
<dbReference type="RefSeq" id="WP_179240406.1">
    <property type="nucleotide sequence ID" value="NZ_CP058595.1"/>
</dbReference>
<dbReference type="EC" id="3.2.1.52" evidence="3"/>
<name>A0A7H9AKU3_9FLAO</name>
<proteinExistence type="inferred from homology"/>
<dbReference type="InterPro" id="IPR050226">
    <property type="entry name" value="NagZ_Beta-hexosaminidase"/>
</dbReference>
<dbReference type="Pfam" id="PF00933">
    <property type="entry name" value="Glyco_hydro_3"/>
    <property type="match status" value="1"/>
</dbReference>
<keyword evidence="5" id="KW-0326">Glycosidase</keyword>
<dbReference type="KEGG" id="cagg:HYG79_01475"/>
<organism evidence="7 8">
    <name type="scientific">Costertonia aggregata</name>
    <dbReference type="NCBI Taxonomy" id="343403"/>
    <lineage>
        <taxon>Bacteria</taxon>
        <taxon>Pseudomonadati</taxon>
        <taxon>Bacteroidota</taxon>
        <taxon>Flavobacteriia</taxon>
        <taxon>Flavobacteriales</taxon>
        <taxon>Flavobacteriaceae</taxon>
        <taxon>Costertonia</taxon>
    </lineage>
</organism>
<feature type="domain" description="Glycoside hydrolase family 3 N-terminal" evidence="6">
    <location>
        <begin position="18"/>
        <end position="347"/>
    </location>
</feature>
<evidence type="ECO:0000313" key="7">
    <source>
        <dbReference type="EMBL" id="QLG44070.1"/>
    </source>
</evidence>
<sequence>MVDILKYIEAKKRLSPKEKAGQLFMPAAFINDTEEEILEIEKLIKEHHVGSLCFFHSRASAATNFEGKKKIVKNEDSFETLQKLIQRYQKVAKYPLLIAIDAEWGLSMRIENTPQYPYAITLGALKDNENLIFKIGQHIAKDCKAAGVHWNLAPCVDLNSNPNNPVIGYRSFGADKVKVAKKASAFVRGTQSEGVLTSIKHFPGHGDTATDSHLDLPLIDKPKQELVLNELYPFQKLIEEGIDSIMIGHLSVPALANGATVSSSVSKDIIKGVLRDQMGYDGVVISDALNMHAVSKDFPIKGELEWLAFDAGNDVLCFAENVREGIETILQNATEAQIEESFERIWSLKTKALRTNSSSELTDSSDLNRRIAEKSITLYKGDEAKIADFRKTNFCTLTLKRNSDEDNSDSIKRLEIIKSEVANEKSVLLLLTPPQSKPTNTFGFLQQEIIFISNLLRTKNVVLYLFGNPYVLKHINIDNAVAVVIVYQNFKVFQDVAVQHFLGNLKAVGKLPVNI</sequence>
<reference evidence="7 8" key="1">
    <citation type="journal article" date="2006" name="Int. J. Syst. Evol. Microbiol.">
        <title>Costertonia aggregata gen. nov., sp. nov., a mesophilic marine bacterium of the family Flavobacteriaceae, isolated from a mature biofilm.</title>
        <authorList>
            <person name="Kwon K.K."/>
            <person name="Lee Y.K."/>
            <person name="Lee H.K."/>
        </authorList>
    </citation>
    <scope>NUCLEOTIDE SEQUENCE [LARGE SCALE GENOMIC DNA]</scope>
    <source>
        <strain evidence="7 8">KCCM 42265</strain>
    </source>
</reference>
<dbReference type="InterPro" id="IPR001764">
    <property type="entry name" value="Glyco_hydro_3_N"/>
</dbReference>